<proteinExistence type="predicted"/>
<organism evidence="2 3">
    <name type="scientific">Cylindrotheca closterium</name>
    <dbReference type="NCBI Taxonomy" id="2856"/>
    <lineage>
        <taxon>Eukaryota</taxon>
        <taxon>Sar</taxon>
        <taxon>Stramenopiles</taxon>
        <taxon>Ochrophyta</taxon>
        <taxon>Bacillariophyta</taxon>
        <taxon>Bacillariophyceae</taxon>
        <taxon>Bacillariophycidae</taxon>
        <taxon>Bacillariales</taxon>
        <taxon>Bacillariaceae</taxon>
        <taxon>Cylindrotheca</taxon>
    </lineage>
</organism>
<dbReference type="AlphaFoldDB" id="A0AAD2G4S7"/>
<evidence type="ECO:0000313" key="2">
    <source>
        <dbReference type="EMBL" id="CAJ1962727.1"/>
    </source>
</evidence>
<keyword evidence="1" id="KW-0732">Signal</keyword>
<protein>
    <submittedName>
        <fullName evidence="2">Uncharacterized protein</fullName>
    </submittedName>
</protein>
<keyword evidence="3" id="KW-1185">Reference proteome</keyword>
<dbReference type="EMBL" id="CAKOGP040002114">
    <property type="protein sequence ID" value="CAJ1962727.1"/>
    <property type="molecule type" value="Genomic_DNA"/>
</dbReference>
<name>A0AAD2G4S7_9STRA</name>
<gene>
    <name evidence="2" type="ORF">CYCCA115_LOCUS19826</name>
</gene>
<comment type="caution">
    <text evidence="2">The sequence shown here is derived from an EMBL/GenBank/DDBJ whole genome shotgun (WGS) entry which is preliminary data.</text>
</comment>
<reference evidence="2" key="1">
    <citation type="submission" date="2023-08" db="EMBL/GenBank/DDBJ databases">
        <authorList>
            <person name="Audoor S."/>
            <person name="Bilcke G."/>
        </authorList>
    </citation>
    <scope>NUCLEOTIDE SEQUENCE</scope>
</reference>
<feature type="signal peptide" evidence="1">
    <location>
        <begin position="1"/>
        <end position="19"/>
    </location>
</feature>
<evidence type="ECO:0000313" key="3">
    <source>
        <dbReference type="Proteomes" id="UP001295423"/>
    </source>
</evidence>
<evidence type="ECO:0000256" key="1">
    <source>
        <dbReference type="SAM" id="SignalP"/>
    </source>
</evidence>
<dbReference type="Proteomes" id="UP001295423">
    <property type="component" value="Unassembled WGS sequence"/>
</dbReference>
<accession>A0AAD2G4S7</accession>
<sequence length="85" mass="9606">MKSYLPLSVFFLLATSTESLTDGRHKLGALQSASRTKLLNNQSRRGGTRRCPAAVGKAENCAHWYKPGQSKEKFMDEYMQYCWSA</sequence>
<feature type="chain" id="PRO_5041921747" evidence="1">
    <location>
        <begin position="20"/>
        <end position="85"/>
    </location>
</feature>